<proteinExistence type="predicted"/>
<name>A0A645A754_9ZZZZ</name>
<evidence type="ECO:0000256" key="1">
    <source>
        <dbReference type="SAM" id="Phobius"/>
    </source>
</evidence>
<reference evidence="2" key="1">
    <citation type="submission" date="2019-08" db="EMBL/GenBank/DDBJ databases">
        <authorList>
            <person name="Kucharzyk K."/>
            <person name="Murdoch R.W."/>
            <person name="Higgins S."/>
            <person name="Loffler F."/>
        </authorList>
    </citation>
    <scope>NUCLEOTIDE SEQUENCE</scope>
</reference>
<keyword evidence="1" id="KW-0472">Membrane</keyword>
<keyword evidence="1" id="KW-1133">Transmembrane helix</keyword>
<evidence type="ECO:0000313" key="2">
    <source>
        <dbReference type="EMBL" id="MPM48528.1"/>
    </source>
</evidence>
<protein>
    <submittedName>
        <fullName evidence="2">Uncharacterized protein</fullName>
    </submittedName>
</protein>
<dbReference type="AlphaFoldDB" id="A0A645A754"/>
<comment type="caution">
    <text evidence="2">The sequence shown here is derived from an EMBL/GenBank/DDBJ whole genome shotgun (WGS) entry which is preliminary data.</text>
</comment>
<feature type="transmembrane region" description="Helical" evidence="1">
    <location>
        <begin position="148"/>
        <end position="165"/>
    </location>
</feature>
<feature type="transmembrane region" description="Helical" evidence="1">
    <location>
        <begin position="75"/>
        <end position="91"/>
    </location>
</feature>
<sequence length="190" mass="22096">MAGIEQMKKKWKILDENLQKSEIINQEHIKKITMENIQTTFETWRKKSRFSLITGIVVTLFFSVQWILGGYIWQAISYFSIMLILIVLSLLERKEIKTYTIYSLSTSKMLEKVENLQLRKQREKLLAIPVIGLMIFIITSIGDFQISTLAAFIGACTVAFVIGHIKMQRNFSNLTKNIKELKDLQQEESE</sequence>
<dbReference type="EMBL" id="VSSQ01012138">
    <property type="protein sequence ID" value="MPM48528.1"/>
    <property type="molecule type" value="Genomic_DNA"/>
</dbReference>
<accession>A0A645A754</accession>
<keyword evidence="1" id="KW-0812">Transmembrane</keyword>
<feature type="transmembrane region" description="Helical" evidence="1">
    <location>
        <begin position="125"/>
        <end position="142"/>
    </location>
</feature>
<organism evidence="2">
    <name type="scientific">bioreactor metagenome</name>
    <dbReference type="NCBI Taxonomy" id="1076179"/>
    <lineage>
        <taxon>unclassified sequences</taxon>
        <taxon>metagenomes</taxon>
        <taxon>ecological metagenomes</taxon>
    </lineage>
</organism>
<feature type="transmembrane region" description="Helical" evidence="1">
    <location>
        <begin position="50"/>
        <end position="69"/>
    </location>
</feature>
<gene>
    <name evidence="2" type="ORF">SDC9_95253</name>
</gene>